<dbReference type="GO" id="GO:0005524">
    <property type="term" value="F:ATP binding"/>
    <property type="evidence" value="ECO:0007669"/>
    <property type="project" value="UniProtKB-UniRule"/>
</dbReference>
<dbReference type="Gene3D" id="3.30.63.10">
    <property type="entry name" value="Guanylate Kinase phosphate binding domain"/>
    <property type="match status" value="1"/>
</dbReference>
<evidence type="ECO:0000256" key="6">
    <source>
        <dbReference type="ARBA" id="ARBA00022777"/>
    </source>
</evidence>
<keyword evidence="9" id="KW-0963">Cytoplasm</keyword>
<dbReference type="Pfam" id="PF00625">
    <property type="entry name" value="Guanylate_kin"/>
    <property type="match status" value="1"/>
</dbReference>
<evidence type="ECO:0000313" key="12">
    <source>
        <dbReference type="Proteomes" id="UP000030063"/>
    </source>
</evidence>
<keyword evidence="7 9" id="KW-0067">ATP-binding</keyword>
<name>A0A0A1YMC4_9PSED</name>
<feature type="binding site" evidence="9">
    <location>
        <begin position="13"/>
        <end position="20"/>
    </location>
    <ligand>
        <name>ATP</name>
        <dbReference type="ChEBI" id="CHEBI:30616"/>
    </ligand>
</feature>
<dbReference type="PROSITE" id="PS00856">
    <property type="entry name" value="GUANYLATE_KINASE_1"/>
    <property type="match status" value="1"/>
</dbReference>
<comment type="subcellular location">
    <subcellularLocation>
        <location evidence="9">Cytoplasm</location>
    </subcellularLocation>
</comment>
<dbReference type="HAMAP" id="MF_00328">
    <property type="entry name" value="Guanylate_kinase"/>
    <property type="match status" value="1"/>
</dbReference>
<evidence type="ECO:0000256" key="1">
    <source>
        <dbReference type="ARBA" id="ARBA00005790"/>
    </source>
</evidence>
<evidence type="ECO:0000256" key="3">
    <source>
        <dbReference type="ARBA" id="ARBA00016296"/>
    </source>
</evidence>
<dbReference type="EMBL" id="AWSQ01000001">
    <property type="protein sequence ID" value="KFX71062.1"/>
    <property type="molecule type" value="Genomic_DNA"/>
</dbReference>
<evidence type="ECO:0000256" key="7">
    <source>
        <dbReference type="ARBA" id="ARBA00022840"/>
    </source>
</evidence>
<dbReference type="FunFam" id="3.30.63.10:FF:000002">
    <property type="entry name" value="Guanylate kinase 1"/>
    <property type="match status" value="1"/>
</dbReference>
<dbReference type="SUPFAM" id="SSF52540">
    <property type="entry name" value="P-loop containing nucleoside triphosphate hydrolases"/>
    <property type="match status" value="1"/>
</dbReference>
<comment type="caution">
    <text evidence="11">The sequence shown here is derived from an EMBL/GenBank/DDBJ whole genome shotgun (WGS) entry which is preliminary data.</text>
</comment>
<dbReference type="STRING" id="1395571.TMS3_0103695"/>
<dbReference type="InterPro" id="IPR008144">
    <property type="entry name" value="Guanylate_kin-like_dom"/>
</dbReference>
<dbReference type="PROSITE" id="PS50052">
    <property type="entry name" value="GUANYLATE_KINASE_2"/>
    <property type="match status" value="1"/>
</dbReference>
<protein>
    <recommendedName>
        <fullName evidence="3 9">Guanylate kinase</fullName>
        <ecNumber evidence="2 9">2.7.4.8</ecNumber>
    </recommendedName>
    <alternativeName>
        <fullName evidence="8 9">GMP kinase</fullName>
    </alternativeName>
</protein>
<dbReference type="eggNOG" id="COG0194">
    <property type="taxonomic scope" value="Bacteria"/>
</dbReference>
<accession>A0A0A1YMC4</accession>
<dbReference type="EC" id="2.7.4.8" evidence="2 9"/>
<organism evidence="11 12">
    <name type="scientific">Pseudomonas taeanensis MS-3</name>
    <dbReference type="NCBI Taxonomy" id="1395571"/>
    <lineage>
        <taxon>Bacteria</taxon>
        <taxon>Pseudomonadati</taxon>
        <taxon>Pseudomonadota</taxon>
        <taxon>Gammaproteobacteria</taxon>
        <taxon>Pseudomonadales</taxon>
        <taxon>Pseudomonadaceae</taxon>
        <taxon>Pseudomonas</taxon>
    </lineage>
</organism>
<evidence type="ECO:0000313" key="11">
    <source>
        <dbReference type="EMBL" id="KFX71062.1"/>
    </source>
</evidence>
<dbReference type="Gene3D" id="3.40.50.300">
    <property type="entry name" value="P-loop containing nucleotide triphosphate hydrolases"/>
    <property type="match status" value="1"/>
</dbReference>
<evidence type="ECO:0000256" key="8">
    <source>
        <dbReference type="ARBA" id="ARBA00030128"/>
    </source>
</evidence>
<keyword evidence="6 9" id="KW-0418">Kinase</keyword>
<dbReference type="Proteomes" id="UP000030063">
    <property type="component" value="Unassembled WGS sequence"/>
</dbReference>
<dbReference type="CDD" id="cd00071">
    <property type="entry name" value="GMPK"/>
    <property type="match status" value="1"/>
</dbReference>
<dbReference type="PANTHER" id="PTHR23117">
    <property type="entry name" value="GUANYLATE KINASE-RELATED"/>
    <property type="match status" value="1"/>
</dbReference>
<evidence type="ECO:0000256" key="4">
    <source>
        <dbReference type="ARBA" id="ARBA00022679"/>
    </source>
</evidence>
<dbReference type="RefSeq" id="WP_025163888.1">
    <property type="nucleotide sequence ID" value="NZ_AWSQ01000001.1"/>
</dbReference>
<comment type="similarity">
    <text evidence="1 9">Belongs to the guanylate kinase family.</text>
</comment>
<dbReference type="NCBIfam" id="TIGR03263">
    <property type="entry name" value="guanyl_kin"/>
    <property type="match status" value="1"/>
</dbReference>
<evidence type="ECO:0000256" key="5">
    <source>
        <dbReference type="ARBA" id="ARBA00022741"/>
    </source>
</evidence>
<dbReference type="PANTHER" id="PTHR23117:SF13">
    <property type="entry name" value="GUANYLATE KINASE"/>
    <property type="match status" value="1"/>
</dbReference>
<dbReference type="InterPro" id="IPR027417">
    <property type="entry name" value="P-loop_NTPase"/>
</dbReference>
<gene>
    <name evidence="9" type="primary">gmk</name>
    <name evidence="11" type="ORF">TMS3_0103695</name>
</gene>
<dbReference type="InterPro" id="IPR020590">
    <property type="entry name" value="Guanylate_kinase_CS"/>
</dbReference>
<dbReference type="SMART" id="SM00072">
    <property type="entry name" value="GuKc"/>
    <property type="match status" value="1"/>
</dbReference>
<sequence length="206" mass="23388">MSITTGTLYIISAPSGAGKTSLVKALLDSEALIRVSVSHTTRAMRPGEVEGVNYHFTNREQFTRMLDNNEFLEHAEVFGNLYGTSQKWVEQTLAEGFDLILEIDWQGAQQVRRLMPQAKSIFILPPTQEALRHRLTNRGQDSGEIIEQRMREAVSEMSHYVEYDYLLINDDFAHALSDLRAIFRANQLLQSPQQQRHAGLLSELLA</sequence>
<feature type="domain" description="Guanylate kinase-like" evidence="10">
    <location>
        <begin position="6"/>
        <end position="184"/>
    </location>
</feature>
<reference evidence="11 12" key="1">
    <citation type="journal article" date="2014" name="Genome Announc.">
        <title>Draft Genome Sequence of Petroleum Oil-Degrading Marine Bacterium Pseudomonas taeanensis Strain MS-3, Isolated from a Crude Oil-Contaminated Seashore.</title>
        <authorList>
            <person name="Lee S.Y."/>
            <person name="Kim S.H."/>
            <person name="Lee D.G."/>
            <person name="Shin S."/>
            <person name="Yun S.H."/>
            <person name="Choi C.W."/>
            <person name="Chung Y.H."/>
            <person name="Choi J.S."/>
            <person name="Kahng H.Y."/>
            <person name="Kim S.I."/>
        </authorList>
    </citation>
    <scope>NUCLEOTIDE SEQUENCE [LARGE SCALE GENOMIC DNA]</scope>
    <source>
        <strain evidence="11 12">MS-3</strain>
    </source>
</reference>
<evidence type="ECO:0000256" key="2">
    <source>
        <dbReference type="ARBA" id="ARBA00012961"/>
    </source>
</evidence>
<dbReference type="OrthoDB" id="9808150at2"/>
<keyword evidence="5 9" id="KW-0547">Nucleotide-binding</keyword>
<evidence type="ECO:0000259" key="10">
    <source>
        <dbReference type="PROSITE" id="PS50052"/>
    </source>
</evidence>
<dbReference type="InterPro" id="IPR017665">
    <property type="entry name" value="Guanylate_kinase"/>
</dbReference>
<dbReference type="InterPro" id="IPR008145">
    <property type="entry name" value="GK/Ca_channel_bsu"/>
</dbReference>
<keyword evidence="12" id="KW-1185">Reference proteome</keyword>
<proteinExistence type="inferred from homology"/>
<comment type="function">
    <text evidence="9">Essential for recycling GMP and indirectly, cGMP.</text>
</comment>
<dbReference type="GO" id="GO:0004385">
    <property type="term" value="F:GMP kinase activity"/>
    <property type="evidence" value="ECO:0007669"/>
    <property type="project" value="UniProtKB-UniRule"/>
</dbReference>
<comment type="catalytic activity">
    <reaction evidence="9">
        <text>GMP + ATP = GDP + ADP</text>
        <dbReference type="Rhea" id="RHEA:20780"/>
        <dbReference type="ChEBI" id="CHEBI:30616"/>
        <dbReference type="ChEBI" id="CHEBI:58115"/>
        <dbReference type="ChEBI" id="CHEBI:58189"/>
        <dbReference type="ChEBI" id="CHEBI:456216"/>
        <dbReference type="EC" id="2.7.4.8"/>
    </reaction>
</comment>
<keyword evidence="4 9" id="KW-0808">Transferase</keyword>
<dbReference type="GO" id="GO:0005829">
    <property type="term" value="C:cytosol"/>
    <property type="evidence" value="ECO:0007669"/>
    <property type="project" value="TreeGrafter"/>
</dbReference>
<evidence type="ECO:0000256" key="9">
    <source>
        <dbReference type="HAMAP-Rule" id="MF_00328"/>
    </source>
</evidence>
<dbReference type="AlphaFoldDB" id="A0A0A1YMC4"/>